<dbReference type="FunFam" id="1.25.40.10:FF:000222">
    <property type="entry name" value="SARP family transcriptional regulator"/>
    <property type="match status" value="1"/>
</dbReference>
<keyword evidence="8" id="KW-1185">Reference proteome</keyword>
<dbReference type="SUPFAM" id="SSF46894">
    <property type="entry name" value="C-terminal effector domain of the bipartite response regulators"/>
    <property type="match status" value="1"/>
</dbReference>
<evidence type="ECO:0000256" key="1">
    <source>
        <dbReference type="ARBA" id="ARBA00005820"/>
    </source>
</evidence>
<comment type="caution">
    <text evidence="7">The sequence shown here is derived from an EMBL/GenBank/DDBJ whole genome shotgun (WGS) entry which is preliminary data.</text>
</comment>
<dbReference type="InterPro" id="IPR036388">
    <property type="entry name" value="WH-like_DNA-bd_sf"/>
</dbReference>
<dbReference type="InterPro" id="IPR001867">
    <property type="entry name" value="OmpR/PhoB-type_DNA-bd"/>
</dbReference>
<dbReference type="SUPFAM" id="SSF48452">
    <property type="entry name" value="TPR-like"/>
    <property type="match status" value="1"/>
</dbReference>
<accession>A0A7Y6I9A3</accession>
<dbReference type="GO" id="GO:0000160">
    <property type="term" value="P:phosphorelay signal transduction system"/>
    <property type="evidence" value="ECO:0007669"/>
    <property type="project" value="InterPro"/>
</dbReference>
<evidence type="ECO:0000256" key="3">
    <source>
        <dbReference type="ARBA" id="ARBA00023125"/>
    </source>
</evidence>
<feature type="DNA-binding region" description="OmpR/PhoB-type" evidence="5">
    <location>
        <begin position="1"/>
        <end position="97"/>
    </location>
</feature>
<evidence type="ECO:0000256" key="4">
    <source>
        <dbReference type="ARBA" id="ARBA00023163"/>
    </source>
</evidence>
<gene>
    <name evidence="7" type="ORF">HTZ77_21105</name>
</gene>
<organism evidence="7 8">
    <name type="scientific">Nonomuraea montanisoli</name>
    <dbReference type="NCBI Taxonomy" id="2741721"/>
    <lineage>
        <taxon>Bacteria</taxon>
        <taxon>Bacillati</taxon>
        <taxon>Actinomycetota</taxon>
        <taxon>Actinomycetes</taxon>
        <taxon>Streptosporangiales</taxon>
        <taxon>Streptosporangiaceae</taxon>
        <taxon>Nonomuraea</taxon>
    </lineage>
</organism>
<dbReference type="InterPro" id="IPR011990">
    <property type="entry name" value="TPR-like_helical_dom_sf"/>
</dbReference>
<dbReference type="GO" id="GO:0006355">
    <property type="term" value="P:regulation of DNA-templated transcription"/>
    <property type="evidence" value="ECO:0007669"/>
    <property type="project" value="InterPro"/>
</dbReference>
<evidence type="ECO:0000313" key="7">
    <source>
        <dbReference type="EMBL" id="NUW33911.1"/>
    </source>
</evidence>
<dbReference type="PANTHER" id="PTHR35807">
    <property type="entry name" value="TRANSCRIPTIONAL REGULATOR REDD-RELATED"/>
    <property type="match status" value="1"/>
</dbReference>
<dbReference type="PANTHER" id="PTHR35807:SF1">
    <property type="entry name" value="TRANSCRIPTIONAL REGULATOR REDD"/>
    <property type="match status" value="1"/>
</dbReference>
<dbReference type="Proteomes" id="UP000586042">
    <property type="component" value="Unassembled WGS sequence"/>
</dbReference>
<dbReference type="Pfam" id="PF00486">
    <property type="entry name" value="Trans_reg_C"/>
    <property type="match status" value="1"/>
</dbReference>
<name>A0A7Y6I9A3_9ACTN</name>
<dbReference type="Gene3D" id="1.25.40.10">
    <property type="entry name" value="Tetratricopeptide repeat domain"/>
    <property type="match status" value="1"/>
</dbReference>
<proteinExistence type="inferred from homology"/>
<evidence type="ECO:0000313" key="8">
    <source>
        <dbReference type="Proteomes" id="UP000586042"/>
    </source>
</evidence>
<dbReference type="Gene3D" id="1.10.10.10">
    <property type="entry name" value="Winged helix-like DNA-binding domain superfamily/Winged helix DNA-binding domain"/>
    <property type="match status" value="1"/>
</dbReference>
<reference evidence="7 8" key="1">
    <citation type="submission" date="2020-06" db="EMBL/GenBank/DDBJ databases">
        <title>Nonomuraea sp. SMC257, a novel actinomycete isolated from soil.</title>
        <authorList>
            <person name="Chanama M."/>
        </authorList>
    </citation>
    <scope>NUCLEOTIDE SEQUENCE [LARGE SCALE GENOMIC DNA]</scope>
    <source>
        <strain evidence="7 8">SMC257</strain>
    </source>
</reference>
<dbReference type="Pfam" id="PF03704">
    <property type="entry name" value="BTAD"/>
    <property type="match status" value="1"/>
</dbReference>
<evidence type="ECO:0000256" key="5">
    <source>
        <dbReference type="PROSITE-ProRule" id="PRU01091"/>
    </source>
</evidence>
<evidence type="ECO:0000259" key="6">
    <source>
        <dbReference type="PROSITE" id="PS51755"/>
    </source>
</evidence>
<evidence type="ECO:0000256" key="2">
    <source>
        <dbReference type="ARBA" id="ARBA00023015"/>
    </source>
</evidence>
<dbReference type="AlphaFoldDB" id="A0A7Y6I9A3"/>
<keyword evidence="4" id="KW-0804">Transcription</keyword>
<protein>
    <submittedName>
        <fullName evidence="7">AfsR/SARP family transcriptional regulator</fullName>
    </submittedName>
</protein>
<dbReference type="PROSITE" id="PS51755">
    <property type="entry name" value="OMPR_PHOB"/>
    <property type="match status" value="1"/>
</dbReference>
<dbReference type="SMART" id="SM00862">
    <property type="entry name" value="Trans_reg_C"/>
    <property type="match status" value="1"/>
</dbReference>
<dbReference type="InterPro" id="IPR005158">
    <property type="entry name" value="BTAD"/>
</dbReference>
<dbReference type="SMART" id="SM01043">
    <property type="entry name" value="BTAD"/>
    <property type="match status" value="1"/>
</dbReference>
<feature type="domain" description="OmpR/PhoB-type" evidence="6">
    <location>
        <begin position="1"/>
        <end position="97"/>
    </location>
</feature>
<comment type="similarity">
    <text evidence="1">Belongs to the AfsR/DnrI/RedD regulatory family.</text>
</comment>
<dbReference type="InterPro" id="IPR016032">
    <property type="entry name" value="Sig_transdc_resp-reg_C-effctor"/>
</dbReference>
<keyword evidence="2" id="KW-0805">Transcription regulation</keyword>
<dbReference type="CDD" id="cd15831">
    <property type="entry name" value="BTAD"/>
    <property type="match status" value="1"/>
</dbReference>
<dbReference type="GO" id="GO:0003677">
    <property type="term" value="F:DNA binding"/>
    <property type="evidence" value="ECO:0007669"/>
    <property type="project" value="UniProtKB-UniRule"/>
</dbReference>
<dbReference type="EMBL" id="JABWGN010000008">
    <property type="protein sequence ID" value="NUW33911.1"/>
    <property type="molecule type" value="Genomic_DNA"/>
</dbReference>
<sequence>MVVSVTGARVRLGLLGPLQVVRGDGPVVITAPKHRAVLAILAINAGRPVSAERLAEELWQGSEPAFARKTVQGYVWRLRKVVGDVLRTRAGSYELDGDAPETDAARFERLLSDGRHALRERRPEQARASLGAALALWRGPALADVPATPAVRARADRLEEARLLAVEAALEADIELGATAAALPRLRELTRVHPVRESLHALLMLGLYRSGRQAEALAVYGGLRATLVAEHGLEPTPAVRDLHRRILAADPALIPAPIS</sequence>
<keyword evidence="3 5" id="KW-0238">DNA-binding</keyword>
<dbReference type="RefSeq" id="WP_175591373.1">
    <property type="nucleotide sequence ID" value="NZ_JABWGN010000008.1"/>
</dbReference>
<dbReference type="InterPro" id="IPR051677">
    <property type="entry name" value="AfsR-DnrI-RedD_regulator"/>
</dbReference>